<dbReference type="AlphaFoldDB" id="A0A644TZP6"/>
<evidence type="ECO:0000313" key="1">
    <source>
        <dbReference type="EMBL" id="MPL71927.1"/>
    </source>
</evidence>
<proteinExistence type="predicted"/>
<gene>
    <name evidence="1" type="ORF">SDC9_17706</name>
</gene>
<evidence type="ECO:0008006" key="2">
    <source>
        <dbReference type="Google" id="ProtNLM"/>
    </source>
</evidence>
<protein>
    <recommendedName>
        <fullName evidence="2">Fibronectin type-III domain-containing protein</fullName>
    </recommendedName>
</protein>
<comment type="caution">
    <text evidence="1">The sequence shown here is derived from an EMBL/GenBank/DDBJ whole genome shotgun (WGS) entry which is preliminary data.</text>
</comment>
<accession>A0A644TZP6</accession>
<organism evidence="1">
    <name type="scientific">bioreactor metagenome</name>
    <dbReference type="NCBI Taxonomy" id="1076179"/>
    <lineage>
        <taxon>unclassified sequences</taxon>
        <taxon>metagenomes</taxon>
        <taxon>ecological metagenomes</taxon>
    </lineage>
</organism>
<name>A0A644TZP6_9ZZZZ</name>
<sequence>MTGKAASLPVIDDVDVVIDGGTATISANITPGNASTIVGLQHGATNEYGTDTRSEESPLSGYETVRDEWEITGLLPGTYHYMIYATNALGTAETEDLTFEII</sequence>
<reference evidence="1" key="1">
    <citation type="submission" date="2019-08" db="EMBL/GenBank/DDBJ databases">
        <authorList>
            <person name="Kucharzyk K."/>
            <person name="Murdoch R.W."/>
            <person name="Higgins S."/>
            <person name="Loffler F."/>
        </authorList>
    </citation>
    <scope>NUCLEOTIDE SEQUENCE</scope>
</reference>
<dbReference type="EMBL" id="VSSQ01000062">
    <property type="protein sequence ID" value="MPL71927.1"/>
    <property type="molecule type" value="Genomic_DNA"/>
</dbReference>